<evidence type="ECO:0000256" key="3">
    <source>
        <dbReference type="ARBA" id="ARBA00023163"/>
    </source>
</evidence>
<organism evidence="5 6">
    <name type="scientific">Mycolicibacter sinensis (strain JDM601)</name>
    <name type="common">Mycobacterium sinense</name>
    <dbReference type="NCBI Taxonomy" id="875328"/>
    <lineage>
        <taxon>Bacteria</taxon>
        <taxon>Bacillati</taxon>
        <taxon>Actinomycetota</taxon>
        <taxon>Actinomycetes</taxon>
        <taxon>Mycobacteriales</taxon>
        <taxon>Mycobacteriaceae</taxon>
        <taxon>Mycolicibacter</taxon>
    </lineage>
</organism>
<dbReference type="GO" id="GO:0003700">
    <property type="term" value="F:DNA-binding transcription factor activity"/>
    <property type="evidence" value="ECO:0007669"/>
    <property type="project" value="InterPro"/>
</dbReference>
<evidence type="ECO:0000259" key="4">
    <source>
        <dbReference type="PROSITE" id="PS01124"/>
    </source>
</evidence>
<dbReference type="PROSITE" id="PS00041">
    <property type="entry name" value="HTH_ARAC_FAMILY_1"/>
    <property type="match status" value="1"/>
</dbReference>
<gene>
    <name evidence="5" type="ORF">A5710_17405</name>
</gene>
<dbReference type="RefSeq" id="WP_064920238.1">
    <property type="nucleotide sequence ID" value="NZ_LZJK01000023.1"/>
</dbReference>
<accession>A0A1A2P120</accession>
<evidence type="ECO:0000313" key="5">
    <source>
        <dbReference type="EMBL" id="OBI31717.1"/>
    </source>
</evidence>
<evidence type="ECO:0000313" key="6">
    <source>
        <dbReference type="Proteomes" id="UP000093943"/>
    </source>
</evidence>
<proteinExistence type="predicted"/>
<keyword evidence="1" id="KW-0805">Transcription regulation</keyword>
<dbReference type="AlphaFoldDB" id="A0A1A2P120"/>
<dbReference type="PRINTS" id="PR00032">
    <property type="entry name" value="HTHARAC"/>
</dbReference>
<dbReference type="InterPro" id="IPR020449">
    <property type="entry name" value="Tscrpt_reg_AraC-type_HTH"/>
</dbReference>
<evidence type="ECO:0000256" key="1">
    <source>
        <dbReference type="ARBA" id="ARBA00023015"/>
    </source>
</evidence>
<reference evidence="6" key="1">
    <citation type="submission" date="2016-06" db="EMBL/GenBank/DDBJ databases">
        <authorList>
            <person name="Sutton G."/>
            <person name="Brinkac L."/>
            <person name="Sanka R."/>
            <person name="Adams M."/>
            <person name="Lau E."/>
            <person name="Sam S."/>
            <person name="Sreng N."/>
            <person name="Him V."/>
            <person name="Kerleguer A."/>
            <person name="Cheng S."/>
        </authorList>
    </citation>
    <scope>NUCLEOTIDE SEQUENCE [LARGE SCALE GENOMIC DNA]</scope>
    <source>
        <strain evidence="6">E1876</strain>
    </source>
</reference>
<keyword evidence="3" id="KW-0804">Transcription</keyword>
<dbReference type="SMART" id="SM00342">
    <property type="entry name" value="HTH_ARAC"/>
    <property type="match status" value="1"/>
</dbReference>
<dbReference type="Proteomes" id="UP000093943">
    <property type="component" value="Unassembled WGS sequence"/>
</dbReference>
<sequence>MLRSARLVRQRAGVKVYEYPIDPHTPPVVVAKVDKEKLSEHGQIHNFPALWCNRAAGLVYVVAMGATVDATGVECADDGTAVFFDPAAVGGDGASPWLTWQTHPLLRLFLHERDGGLLRLELPASDLAAFTATLDSMKCELRQRREGCQEAVSALLTLLLIILTRAAGDTVLELRHGDEPLLAAVFATIDRRFTEPLSLREVAHEVSVSPGHLTTIVRRRTGRTVLEWITQRRMGEARRLLTDTRLSITEIGQRVGLPDAAYFTRQFRQAHGTTPSQWRRSPAGR</sequence>
<dbReference type="EMBL" id="LZKG01000055">
    <property type="protein sequence ID" value="OBI31717.1"/>
    <property type="molecule type" value="Genomic_DNA"/>
</dbReference>
<keyword evidence="2" id="KW-0238">DNA-binding</keyword>
<dbReference type="PROSITE" id="PS01124">
    <property type="entry name" value="HTH_ARAC_FAMILY_2"/>
    <property type="match status" value="1"/>
</dbReference>
<dbReference type="SUPFAM" id="SSF46689">
    <property type="entry name" value="Homeodomain-like"/>
    <property type="match status" value="2"/>
</dbReference>
<feature type="domain" description="HTH araC/xylS-type" evidence="4">
    <location>
        <begin position="183"/>
        <end position="281"/>
    </location>
</feature>
<dbReference type="InterPro" id="IPR018060">
    <property type="entry name" value="HTH_AraC"/>
</dbReference>
<dbReference type="PANTHER" id="PTHR43280:SF2">
    <property type="entry name" value="HTH-TYPE TRANSCRIPTIONAL REGULATOR EXSA"/>
    <property type="match status" value="1"/>
</dbReference>
<dbReference type="InterPro" id="IPR009057">
    <property type="entry name" value="Homeodomain-like_sf"/>
</dbReference>
<dbReference type="GO" id="GO:0043565">
    <property type="term" value="F:sequence-specific DNA binding"/>
    <property type="evidence" value="ECO:0007669"/>
    <property type="project" value="InterPro"/>
</dbReference>
<dbReference type="OrthoDB" id="3186094at2"/>
<comment type="caution">
    <text evidence="5">The sequence shown here is derived from an EMBL/GenBank/DDBJ whole genome shotgun (WGS) entry which is preliminary data.</text>
</comment>
<dbReference type="Gene3D" id="1.10.10.60">
    <property type="entry name" value="Homeodomain-like"/>
    <property type="match status" value="1"/>
</dbReference>
<protein>
    <submittedName>
        <fullName evidence="5">AraC family transcriptional regulator</fullName>
    </submittedName>
</protein>
<dbReference type="PANTHER" id="PTHR43280">
    <property type="entry name" value="ARAC-FAMILY TRANSCRIPTIONAL REGULATOR"/>
    <property type="match status" value="1"/>
</dbReference>
<evidence type="ECO:0000256" key="2">
    <source>
        <dbReference type="ARBA" id="ARBA00023125"/>
    </source>
</evidence>
<dbReference type="Pfam" id="PF12833">
    <property type="entry name" value="HTH_18"/>
    <property type="match status" value="1"/>
</dbReference>
<dbReference type="InterPro" id="IPR018062">
    <property type="entry name" value="HTH_AraC-typ_CS"/>
</dbReference>
<name>A0A1A2P120_MYCSD</name>